<organism evidence="1 2">
    <name type="scientific">Peronosclerospora sorghi</name>
    <dbReference type="NCBI Taxonomy" id="230839"/>
    <lineage>
        <taxon>Eukaryota</taxon>
        <taxon>Sar</taxon>
        <taxon>Stramenopiles</taxon>
        <taxon>Oomycota</taxon>
        <taxon>Peronosporomycetes</taxon>
        <taxon>Peronosporales</taxon>
        <taxon>Peronosporaceae</taxon>
        <taxon>Peronosclerospora</taxon>
    </lineage>
</organism>
<dbReference type="EMBL" id="CM047586">
    <property type="protein sequence ID" value="KAI9909064.1"/>
    <property type="molecule type" value="Genomic_DNA"/>
</dbReference>
<evidence type="ECO:0000313" key="1">
    <source>
        <dbReference type="EMBL" id="KAI9909064.1"/>
    </source>
</evidence>
<keyword evidence="2" id="KW-1185">Reference proteome</keyword>
<proteinExistence type="predicted"/>
<gene>
    <name evidence="1" type="ORF">PsorP6_014956</name>
</gene>
<dbReference type="Proteomes" id="UP001163321">
    <property type="component" value="Chromosome 7"/>
</dbReference>
<comment type="caution">
    <text evidence="1">The sequence shown here is derived from an EMBL/GenBank/DDBJ whole genome shotgun (WGS) entry which is preliminary data.</text>
</comment>
<protein>
    <submittedName>
        <fullName evidence="1">Uncharacterized protein</fullName>
    </submittedName>
</protein>
<reference evidence="1 2" key="1">
    <citation type="journal article" date="2022" name="bioRxiv">
        <title>The genome of the oomycete Peronosclerospora sorghi, a cosmopolitan pathogen of maize and sorghum, is inflated with dispersed pseudogenes.</title>
        <authorList>
            <person name="Fletcher K."/>
            <person name="Martin F."/>
            <person name="Isakeit T."/>
            <person name="Cavanaugh K."/>
            <person name="Magill C."/>
            <person name="Michelmore R."/>
        </authorList>
    </citation>
    <scope>NUCLEOTIDE SEQUENCE [LARGE SCALE GENOMIC DNA]</scope>
    <source>
        <strain evidence="1">P6</strain>
    </source>
</reference>
<evidence type="ECO:0000313" key="2">
    <source>
        <dbReference type="Proteomes" id="UP001163321"/>
    </source>
</evidence>
<name>A0ACC0VT17_9STRA</name>
<sequence>MTSAKEFAGYHAIALPLPHSSFRRFIYARKHATKSSSTRESVLADGRTAYVVNLPTSASEEWLRACLEPIGAIQHVHRGGGTEKQCDKSKDGELSNGTAHVVFKTEESLDKLLQVDTLAPPSPEKLSGLQAYEAKYRRNRPGLSVLKEMADRYMSLFDKMEEDDLRRREELKHQVDEDGFQMVVNTKKRGITEAEDVLARPATKQKSKGLDNFYRFQTREKKRDQLKTLRERFQEDRKLVEKMKMANKPSLCSIMEDRTLSFHTTTAMCWAASVGNMDAIRRLRNEHGVDVNAADYDKRTPLHVAVSDGQVAIVTYLLACGANPNALDRWGRSPMDYAIETKNAAIQEMVASPRYRTFPARSHSKAHVEMFFRAVEEGDTEQVKRSWLRGLEVNVTDEVGRTALHVAVEKGQVDVIELLLSAGVAINVVDANGRSPISIAHETQQVVILDMLRTHQKKILGKDQSKRTSHEDEQRNVLAYQAIKQGNLETFKQLVPEKVCPDTEDYDQRTLLHVASAENQFEIAKYLVECGANVNRLDRWGSSPLSDAIYFAHNELATFLMANHASESGFQTTVATDLLDSATLTRALEFILRVITRVRHCMKRKHATHVLMDPWLIGQVHCPVLDGDKKCVLVTHNLWHKSNTLMGKQESRDEVGPVNTATVLTDVIQTYRKVSSVVMIDPGQGHIGTVFTGQHPEWLDLDSTQQSHFFLLPHARRAGFRTVVSVPVISKMSTIAVLSWSSVRTVAEDPHELQRMQRVVRSVMILATLRQEVQSAASSTTDARRMSRFLYCQTLDSAITANGELLDAATRRQDVDGGDTLSFALEWGLFDLVDSLATSMSSEDHAAVIPLLRSLVQLLYNGLFDDALRQWSGMETRRQMKTFSLKSLVEACGGKVRTKWALLGHLKYYLQYLYAVSPTEAEVFADVQDLSNRVETFLKKQGAREERAADAVEKSAGSVHKDEKETEKSPDPAPSSTTLSSVSECVLCKYNVPGKNKHT</sequence>
<accession>A0ACC0VT17</accession>